<keyword evidence="2" id="KW-1185">Reference proteome</keyword>
<evidence type="ECO:0000313" key="2">
    <source>
        <dbReference type="Proteomes" id="UP000694845"/>
    </source>
</evidence>
<feature type="compositionally biased region" description="Basic and acidic residues" evidence="1">
    <location>
        <begin position="68"/>
        <end position="103"/>
    </location>
</feature>
<name>A0A8B7YM71_ACAPL</name>
<evidence type="ECO:0000256" key="1">
    <source>
        <dbReference type="SAM" id="MobiDB-lite"/>
    </source>
</evidence>
<accession>A0A8B7YM71</accession>
<dbReference type="KEGG" id="aplc:110980967"/>
<feature type="region of interest" description="Disordered" evidence="1">
    <location>
        <begin position="149"/>
        <end position="190"/>
    </location>
</feature>
<gene>
    <name evidence="3" type="primary">LOC110980967</name>
</gene>
<dbReference type="AlphaFoldDB" id="A0A8B7YM71"/>
<proteinExistence type="predicted"/>
<dbReference type="Proteomes" id="UP000694845">
    <property type="component" value="Unplaced"/>
</dbReference>
<feature type="region of interest" description="Disordered" evidence="1">
    <location>
        <begin position="68"/>
        <end position="109"/>
    </location>
</feature>
<protein>
    <submittedName>
        <fullName evidence="3">Uncharacterized protein LOC110980967 isoform X1</fullName>
    </submittedName>
</protein>
<feature type="compositionally biased region" description="Basic and acidic residues" evidence="1">
    <location>
        <begin position="164"/>
        <end position="174"/>
    </location>
</feature>
<organism evidence="2 3">
    <name type="scientific">Acanthaster planci</name>
    <name type="common">Crown-of-thorns starfish</name>
    <dbReference type="NCBI Taxonomy" id="133434"/>
    <lineage>
        <taxon>Eukaryota</taxon>
        <taxon>Metazoa</taxon>
        <taxon>Echinodermata</taxon>
        <taxon>Eleutherozoa</taxon>
        <taxon>Asterozoa</taxon>
        <taxon>Asteroidea</taxon>
        <taxon>Valvatacea</taxon>
        <taxon>Valvatida</taxon>
        <taxon>Acanthasteridae</taxon>
        <taxon>Acanthaster</taxon>
    </lineage>
</organism>
<dbReference type="GeneID" id="110980967"/>
<feature type="region of interest" description="Disordered" evidence="1">
    <location>
        <begin position="383"/>
        <end position="405"/>
    </location>
</feature>
<sequence>MGKRKVARAPTGHTEEQCDVWLTAKPVSLKKQRLRRDPLHFYNGQLHDEPILAVCTATRQTTLNDFFKKSSDSKTDQNRFHLGENQHDQEHRNPDSCSTEKQRNFHQSQTTQENMAQIYAHVATSPTLNANENLSPYVTRSFHEDLHSNPPVKDLVSDGFNKTHGNEKPTDRRCARTQQQNRCRRVEGKTSSNIPEKENWCLQSDPDEDVMSVDENSCLRSKDVHKHIDTSLRHSTTDFSADDCDSQLPFSCLSQSRKVSSQSPVDSPVTDRLFRIAFVPSGEADSSFVLEETELESNDQLAICSPSSFAETNIQPSLNIDMLRYVDSRLLDTAPMPDSQTETCDSREQVITSISLAESDYSDSTVVDPALSEFDANTTEVSTEGDWVLSEGDPANATDQSPFDSLEFTADTQGCLILKTSPAPDIDESDVDDSQTF</sequence>
<dbReference type="RefSeq" id="XP_022093757.1">
    <property type="nucleotide sequence ID" value="XM_022238065.1"/>
</dbReference>
<evidence type="ECO:0000313" key="3">
    <source>
        <dbReference type="RefSeq" id="XP_022093757.1"/>
    </source>
</evidence>
<dbReference type="OrthoDB" id="10562298at2759"/>
<reference evidence="3" key="1">
    <citation type="submission" date="2025-08" db="UniProtKB">
        <authorList>
            <consortium name="RefSeq"/>
        </authorList>
    </citation>
    <scope>IDENTIFICATION</scope>
</reference>